<name>A0ABS8YIP8_9BACL</name>
<feature type="region of interest" description="Disordered" evidence="1">
    <location>
        <begin position="69"/>
        <end position="88"/>
    </location>
</feature>
<keyword evidence="3" id="KW-1185">Reference proteome</keyword>
<evidence type="ECO:0000256" key="1">
    <source>
        <dbReference type="SAM" id="MobiDB-lite"/>
    </source>
</evidence>
<dbReference type="Proteomes" id="UP001199916">
    <property type="component" value="Unassembled WGS sequence"/>
</dbReference>
<evidence type="ECO:0000313" key="3">
    <source>
        <dbReference type="Proteomes" id="UP001199916"/>
    </source>
</evidence>
<proteinExistence type="predicted"/>
<dbReference type="RefSeq" id="WP_233696424.1">
    <property type="nucleotide sequence ID" value="NZ_JAJNBZ010000005.1"/>
</dbReference>
<accession>A0ABS8YIP8</accession>
<reference evidence="2 3" key="1">
    <citation type="submission" date="2021-11" db="EMBL/GenBank/DDBJ databases">
        <title>Draft genome sequence of Paenibacillus profundus YoMME, a new Gram-positive bacteria with exoelectrogenic properties.</title>
        <authorList>
            <person name="Hubenova Y."/>
            <person name="Hubenova E."/>
            <person name="Manasiev Y."/>
            <person name="Peykov S."/>
            <person name="Mitov M."/>
        </authorList>
    </citation>
    <scope>NUCLEOTIDE SEQUENCE [LARGE SCALE GENOMIC DNA]</scope>
    <source>
        <strain evidence="2 3">YoMME</strain>
    </source>
</reference>
<evidence type="ECO:0000313" key="2">
    <source>
        <dbReference type="EMBL" id="MCE5169419.1"/>
    </source>
</evidence>
<gene>
    <name evidence="2" type="ORF">LQV63_08850</name>
</gene>
<feature type="region of interest" description="Disordered" evidence="1">
    <location>
        <begin position="144"/>
        <end position="171"/>
    </location>
</feature>
<dbReference type="EMBL" id="JAJNBZ010000005">
    <property type="protein sequence ID" value="MCE5169419.1"/>
    <property type="molecule type" value="Genomic_DNA"/>
</dbReference>
<sequence length="207" mass="21587">MHKSDKIVHLTAAEHDKLDGIEEGAEVNQNSFAQVNDILAADKTDAITIKGGIGITVTTNPSTKEVTVTATGDATPGKHAETHLPGGTDVIPYASSTSGGLMSPQDKVVIGNLQTQQEHTMESISSHIADTTKHTTTAERDAWNAKETPEGAQAKANQAETNAKNASLPRTGGTVSGNLVVGNILTVQGRNVLSEIDQLKTSGNNAK</sequence>
<organism evidence="2 3">
    <name type="scientific">Paenibacillus profundus</name>
    <dbReference type="NCBI Taxonomy" id="1173085"/>
    <lineage>
        <taxon>Bacteria</taxon>
        <taxon>Bacillati</taxon>
        <taxon>Bacillota</taxon>
        <taxon>Bacilli</taxon>
        <taxon>Bacillales</taxon>
        <taxon>Paenibacillaceae</taxon>
        <taxon>Paenibacillus</taxon>
    </lineage>
</organism>
<protein>
    <submittedName>
        <fullName evidence="2">Uncharacterized protein</fullName>
    </submittedName>
</protein>
<comment type="caution">
    <text evidence="2">The sequence shown here is derived from an EMBL/GenBank/DDBJ whole genome shotgun (WGS) entry which is preliminary data.</text>
</comment>
<feature type="compositionally biased region" description="Polar residues" evidence="1">
    <location>
        <begin position="155"/>
        <end position="165"/>
    </location>
</feature>